<protein>
    <recommendedName>
        <fullName evidence="4">WG containing repeat-containing protein</fullName>
    </recommendedName>
</protein>
<reference evidence="2" key="2">
    <citation type="submission" date="2020-09" db="EMBL/GenBank/DDBJ databases">
        <authorList>
            <person name="Sun Q."/>
            <person name="Kim S."/>
        </authorList>
    </citation>
    <scope>NUCLEOTIDE SEQUENCE</scope>
    <source>
        <strain evidence="2">KCTC 12368</strain>
    </source>
</reference>
<proteinExistence type="predicted"/>
<dbReference type="Proteomes" id="UP000619457">
    <property type="component" value="Unassembled WGS sequence"/>
</dbReference>
<evidence type="ECO:0000256" key="1">
    <source>
        <dbReference type="SAM" id="SignalP"/>
    </source>
</evidence>
<evidence type="ECO:0000313" key="2">
    <source>
        <dbReference type="EMBL" id="GGZ40882.1"/>
    </source>
</evidence>
<organism evidence="2 3">
    <name type="scientific">Echinicola pacifica</name>
    <dbReference type="NCBI Taxonomy" id="346377"/>
    <lineage>
        <taxon>Bacteria</taxon>
        <taxon>Pseudomonadati</taxon>
        <taxon>Bacteroidota</taxon>
        <taxon>Cytophagia</taxon>
        <taxon>Cytophagales</taxon>
        <taxon>Cyclobacteriaceae</taxon>
        <taxon>Echinicola</taxon>
    </lineage>
</organism>
<feature type="chain" id="PRO_5037954408" description="WG containing repeat-containing protein" evidence="1">
    <location>
        <begin position="25"/>
        <end position="522"/>
    </location>
</feature>
<comment type="caution">
    <text evidence="2">The sequence shown here is derived from an EMBL/GenBank/DDBJ whole genome shotgun (WGS) entry which is preliminary data.</text>
</comment>
<dbReference type="RefSeq" id="WP_018473690.1">
    <property type="nucleotide sequence ID" value="NZ_BMWX01000010.1"/>
</dbReference>
<name>A0A918QEP6_9BACT</name>
<feature type="signal peptide" evidence="1">
    <location>
        <begin position="1"/>
        <end position="24"/>
    </location>
</feature>
<gene>
    <name evidence="2" type="ORF">GCM10007049_37760</name>
</gene>
<dbReference type="PANTHER" id="PTHR37841:SF1">
    <property type="entry name" value="DUF3298 DOMAIN-CONTAINING PROTEIN"/>
    <property type="match status" value="1"/>
</dbReference>
<reference evidence="2" key="1">
    <citation type="journal article" date="2014" name="Int. J. Syst. Evol. Microbiol.">
        <title>Complete genome sequence of Corynebacterium casei LMG S-19264T (=DSM 44701T), isolated from a smear-ripened cheese.</title>
        <authorList>
            <consortium name="US DOE Joint Genome Institute (JGI-PGF)"/>
            <person name="Walter F."/>
            <person name="Albersmeier A."/>
            <person name="Kalinowski J."/>
            <person name="Ruckert C."/>
        </authorList>
    </citation>
    <scope>NUCLEOTIDE SEQUENCE</scope>
    <source>
        <strain evidence="2">KCTC 12368</strain>
    </source>
</reference>
<accession>A0A918QEP6</accession>
<evidence type="ECO:0000313" key="3">
    <source>
        <dbReference type="Proteomes" id="UP000619457"/>
    </source>
</evidence>
<dbReference type="InterPro" id="IPR032774">
    <property type="entry name" value="WG_beta_rep"/>
</dbReference>
<keyword evidence="1" id="KW-0732">Signal</keyword>
<keyword evidence="3" id="KW-1185">Reference proteome</keyword>
<evidence type="ECO:0008006" key="4">
    <source>
        <dbReference type="Google" id="ProtNLM"/>
    </source>
</evidence>
<dbReference type="AlphaFoldDB" id="A0A918QEP6"/>
<dbReference type="EMBL" id="BMWX01000010">
    <property type="protein sequence ID" value="GGZ40882.1"/>
    <property type="molecule type" value="Genomic_DNA"/>
</dbReference>
<dbReference type="PANTHER" id="PTHR37841">
    <property type="entry name" value="GLR2918 PROTEIN"/>
    <property type="match status" value="1"/>
</dbReference>
<dbReference type="Pfam" id="PF14903">
    <property type="entry name" value="WG_beta_rep"/>
    <property type="match status" value="3"/>
</dbReference>
<sequence length="522" mass="59474">MSKVLGQWISASMLILAFTGTASAQMYEVYDSELNLIQRINDDHIFLLSESIRVSDKDARLQLLGNNYKPFLELEGEAIYQYLSPWILVEQDGKLGAYHEYGEQIFKPEYDAIDMRYNELLANKGNAYHLYDVGTKIHSFLGQYEAAHIASNGQVIAKIPAGYLLPISEDPNHLYLDLQSTSPKAILAQEAEGYGLINRHGQYILEPVLDSLRHLEGEFYFGYNENQYMLIEAREETAEIRYSSYHKITEKEGLILEYIHGRLRRVMEKDGILLDMMGMQQVVKVDPTHYNVYFKDRKVGLLDHSGNWQVSPSDSIEVIYAGNENRYAATTGQQYGYVDKGGKWIIKAQFQEASPFSEGLAAIRNNSGWGYIDLYGKSIIFPEFESAGQFQRGLAVIRSSGKANLIDPQGRKLLAEGYDDIFRSDDSYFITENNGLFGILDPLGNEITPPIFQSLRRESFNQIVVQRNDRYGIMDEQGEVILPIYYLDILVDKEARKILAEDLYTPPISEEDGKGKKKKKTK</sequence>